<dbReference type="GO" id="GO:0046872">
    <property type="term" value="F:metal ion binding"/>
    <property type="evidence" value="ECO:0007669"/>
    <property type="project" value="UniProtKB-KW"/>
</dbReference>
<evidence type="ECO:0000256" key="12">
    <source>
        <dbReference type="ARBA" id="ARBA00022842"/>
    </source>
</evidence>
<dbReference type="InterPro" id="IPR044125">
    <property type="entry name" value="Adenylation_DNA_ligase_IV"/>
</dbReference>
<dbReference type="GO" id="GO:0032807">
    <property type="term" value="C:DNA ligase IV complex"/>
    <property type="evidence" value="ECO:0007669"/>
    <property type="project" value="TreeGrafter"/>
</dbReference>
<dbReference type="InterPro" id="IPR036599">
    <property type="entry name" value="DNA_ligase_N_sf"/>
</dbReference>
<dbReference type="PANTHER" id="PTHR45997:SF1">
    <property type="entry name" value="DNA LIGASE 4"/>
    <property type="match status" value="1"/>
</dbReference>
<evidence type="ECO:0000256" key="9">
    <source>
        <dbReference type="ARBA" id="ARBA00022741"/>
    </source>
</evidence>
<keyword evidence="13" id="KW-0233">DNA recombination</keyword>
<evidence type="ECO:0000256" key="8">
    <source>
        <dbReference type="ARBA" id="ARBA00022737"/>
    </source>
</evidence>
<keyword evidence="7" id="KW-0479">Metal-binding</keyword>
<dbReference type="CDD" id="cd07903">
    <property type="entry name" value="Adenylation_DNA_ligase_IV"/>
    <property type="match status" value="1"/>
</dbReference>
<dbReference type="Pfam" id="PF01068">
    <property type="entry name" value="DNA_ligase_A_M"/>
    <property type="match status" value="1"/>
</dbReference>
<dbReference type="Pfam" id="PF00533">
    <property type="entry name" value="BRCT"/>
    <property type="match status" value="1"/>
</dbReference>
<dbReference type="GO" id="GO:0003910">
    <property type="term" value="F:DNA ligase (ATP) activity"/>
    <property type="evidence" value="ECO:0007669"/>
    <property type="project" value="UniProtKB-EC"/>
</dbReference>
<comment type="subcellular location">
    <subcellularLocation>
        <location evidence="2">Nucleus</location>
    </subcellularLocation>
</comment>
<dbReference type="Pfam" id="PF04675">
    <property type="entry name" value="DNA_ligase_A_N"/>
    <property type="match status" value="1"/>
</dbReference>
<dbReference type="EMBL" id="LR899013">
    <property type="protein sequence ID" value="CAD7090246.1"/>
    <property type="molecule type" value="Genomic_DNA"/>
</dbReference>
<dbReference type="GO" id="GO:0006310">
    <property type="term" value="P:DNA recombination"/>
    <property type="evidence" value="ECO:0007669"/>
    <property type="project" value="UniProtKB-KW"/>
</dbReference>
<evidence type="ECO:0000256" key="16">
    <source>
        <dbReference type="ARBA" id="ARBA00030676"/>
    </source>
</evidence>
<dbReference type="GO" id="GO:0071897">
    <property type="term" value="P:DNA biosynthetic process"/>
    <property type="evidence" value="ECO:0007669"/>
    <property type="project" value="InterPro"/>
</dbReference>
<dbReference type="SUPFAM" id="SSF117018">
    <property type="entry name" value="ATP-dependent DNA ligase DNA-binding domain"/>
    <property type="match status" value="1"/>
</dbReference>
<dbReference type="EC" id="6.5.1.1" evidence="4"/>
<dbReference type="Gene3D" id="2.40.50.140">
    <property type="entry name" value="Nucleic acid-binding proteins"/>
    <property type="match status" value="1"/>
</dbReference>
<evidence type="ECO:0000256" key="14">
    <source>
        <dbReference type="ARBA" id="ARBA00023204"/>
    </source>
</evidence>
<dbReference type="InterPro" id="IPR016059">
    <property type="entry name" value="DNA_ligase_ATP-dep_CS"/>
</dbReference>
<dbReference type="AlphaFoldDB" id="A0A7R8YZ97"/>
<dbReference type="InterPro" id="IPR012310">
    <property type="entry name" value="DNA_ligase_ATP-dep_cent"/>
</dbReference>
<evidence type="ECO:0000256" key="11">
    <source>
        <dbReference type="ARBA" id="ARBA00022840"/>
    </source>
</evidence>
<dbReference type="InterPro" id="IPR012309">
    <property type="entry name" value="DNA_ligase_ATP-dep_C"/>
</dbReference>
<evidence type="ECO:0000256" key="18">
    <source>
        <dbReference type="ARBA" id="ARBA00034003"/>
    </source>
</evidence>
<name>A0A7R8YZ97_HERIL</name>
<keyword evidence="9" id="KW-0547">Nucleotide-binding</keyword>
<keyword evidence="12" id="KW-0460">Magnesium</keyword>
<dbReference type="PROSITE" id="PS00333">
    <property type="entry name" value="DNA_LIGASE_A2"/>
    <property type="match status" value="1"/>
</dbReference>
<dbReference type="InterPro" id="IPR012308">
    <property type="entry name" value="DNA_ligase_ATP-dep_N"/>
</dbReference>
<keyword evidence="8" id="KW-0677">Repeat</keyword>
<evidence type="ECO:0000256" key="1">
    <source>
        <dbReference type="ARBA" id="ARBA00001946"/>
    </source>
</evidence>
<dbReference type="Proteomes" id="UP000594454">
    <property type="component" value="Chromosome 5"/>
</dbReference>
<dbReference type="Gene3D" id="3.30.470.30">
    <property type="entry name" value="DNA ligase/mRNA capping enzyme"/>
    <property type="match status" value="1"/>
</dbReference>
<protein>
    <recommendedName>
        <fullName evidence="5">DNA ligase 4</fullName>
        <ecNumber evidence="4">6.5.1.1</ecNumber>
    </recommendedName>
    <alternativeName>
        <fullName evidence="17">DNA ligase IV</fullName>
    </alternativeName>
    <alternativeName>
        <fullName evidence="16">Polydeoxyribonucleotide synthase [ATP] 4</fullName>
    </alternativeName>
</protein>
<dbReference type="InterPro" id="IPR001357">
    <property type="entry name" value="BRCT_dom"/>
</dbReference>
<sequence>MSTSKIDIATQVKFAHVCSMLDKIRNAKGARQKESILQKYLESFNEFSIQFKKQHGADKCEYSFYPVLRCLVPGADNARGSYGIQLTTMGRLYIKVLNLAPNGDDAKKLNQTDIIKGCSDYADVVFSVMQTRSRSVNSTLTLADIHQLLDIIAENDRRKTEVELTKFIEVASPLEQKWLIRIILKQLRLGLGEQKIFSLYHPLAKEFYTRTTDLKRVCECVDSGESIDMSDSVQPHQYIRPMLCEQLDLTKVEGMLNQNIYYLETKMDGERFQIHILDENYKYISRNGKDFTTNFGATASEGNLTPLITKSFTINVTNMILDGEMMVWDKNLNGYRVKGENYDVKSIQRGGPLRPCFVAYDILFLNGISHIDKPYAERVALLEKIIKEQPGVIVLCKRMKIRNIEQLINSFNEALEAKEEGVVIKAQNSIYKPGIRKGGWYKIKPDYIHGVVKEFDLLIIGGYYNAKRTYIDSYLLGVYKKESDNNENPVFYSVAKVALGLSLAQRQKINETLKPNWVNVNKQNRNDVEAPCCIEWGASIPDVWIDPPKSIILQVKATELAETTSFRTSHSLRFPRIEAIRDDKSWYECMTLDEFESYYKNQPGVAKINKRNLTAEDLLPSKKIKMSPTKKKSTTNNPYASVFNVNEVTKISDVCEGLQFCILSTSKGKQSIDQLKAMAVRYGGKIVENPSLDTKKCICVAGDITSLVRRLMSTGKYNIVTVDWMIRSFGEDQFSGELAQPKPRDMISMTPDMEEEFKIFYDDFGDSYIDEVDSEELEIIMKDINTNAIPEILDAELVELEETLLDCTDIKHIFRNMTGYFYSLSSALPNVLVLAKLIFQSKDGLLIEEENLARSKKMQAKE</sequence>
<evidence type="ECO:0000256" key="3">
    <source>
        <dbReference type="ARBA" id="ARBA00007572"/>
    </source>
</evidence>
<dbReference type="PROSITE" id="PS50172">
    <property type="entry name" value="BRCT"/>
    <property type="match status" value="1"/>
</dbReference>
<dbReference type="GO" id="GO:0005958">
    <property type="term" value="C:DNA-dependent protein kinase-DNA ligase 4 complex"/>
    <property type="evidence" value="ECO:0007669"/>
    <property type="project" value="TreeGrafter"/>
</dbReference>
<dbReference type="SUPFAM" id="SSF50249">
    <property type="entry name" value="Nucleic acid-binding proteins"/>
    <property type="match status" value="1"/>
</dbReference>
<accession>A0A7R8YZ97</accession>
<dbReference type="PROSITE" id="PS50160">
    <property type="entry name" value="DNA_LIGASE_A3"/>
    <property type="match status" value="1"/>
</dbReference>
<dbReference type="CDD" id="cd07968">
    <property type="entry name" value="OBF_DNA_ligase_IV"/>
    <property type="match status" value="1"/>
</dbReference>
<keyword evidence="15" id="KW-0539">Nucleus</keyword>
<dbReference type="Pfam" id="PF04679">
    <property type="entry name" value="DNA_ligase_A_C"/>
    <property type="match status" value="1"/>
</dbReference>
<dbReference type="GO" id="GO:0006297">
    <property type="term" value="P:nucleotide-excision repair, DNA gap filling"/>
    <property type="evidence" value="ECO:0007669"/>
    <property type="project" value="TreeGrafter"/>
</dbReference>
<dbReference type="InterPro" id="IPR000977">
    <property type="entry name" value="DNA_ligase_ATP-dep"/>
</dbReference>
<dbReference type="InterPro" id="IPR012340">
    <property type="entry name" value="NA-bd_OB-fold"/>
</dbReference>
<dbReference type="GO" id="GO:0006303">
    <property type="term" value="P:double-strand break repair via nonhomologous end joining"/>
    <property type="evidence" value="ECO:0007669"/>
    <property type="project" value="TreeGrafter"/>
</dbReference>
<dbReference type="InterPro" id="IPR036420">
    <property type="entry name" value="BRCT_dom_sf"/>
</dbReference>
<evidence type="ECO:0000256" key="15">
    <source>
        <dbReference type="ARBA" id="ARBA00023242"/>
    </source>
</evidence>
<dbReference type="Gene3D" id="1.10.3260.10">
    <property type="entry name" value="DNA ligase, ATP-dependent, N-terminal domain"/>
    <property type="match status" value="1"/>
</dbReference>
<comment type="catalytic activity">
    <reaction evidence="18">
        <text>ATP + (deoxyribonucleotide)n-3'-hydroxyl + 5'-phospho-(deoxyribonucleotide)m = (deoxyribonucleotide)n+m + AMP + diphosphate.</text>
        <dbReference type="EC" id="6.5.1.1"/>
    </reaction>
</comment>
<evidence type="ECO:0000256" key="5">
    <source>
        <dbReference type="ARBA" id="ARBA00022073"/>
    </source>
</evidence>
<dbReference type="SUPFAM" id="SSF56091">
    <property type="entry name" value="DNA ligase/mRNA capping enzyme, catalytic domain"/>
    <property type="match status" value="1"/>
</dbReference>
<proteinExistence type="inferred from homology"/>
<comment type="similarity">
    <text evidence="3 19">Belongs to the ATP-dependent DNA ligase family.</text>
</comment>
<feature type="domain" description="BRCT" evidence="21">
    <location>
        <begin position="650"/>
        <end position="729"/>
    </location>
</feature>
<evidence type="ECO:0000256" key="6">
    <source>
        <dbReference type="ARBA" id="ARBA00022598"/>
    </source>
</evidence>
<evidence type="ECO:0000256" key="10">
    <source>
        <dbReference type="ARBA" id="ARBA00022763"/>
    </source>
</evidence>
<comment type="cofactor">
    <cofactor evidence="1">
        <name>Mg(2+)</name>
        <dbReference type="ChEBI" id="CHEBI:18420"/>
    </cofactor>
</comment>
<organism evidence="22 23">
    <name type="scientific">Hermetia illucens</name>
    <name type="common">Black soldier fly</name>
    <dbReference type="NCBI Taxonomy" id="343691"/>
    <lineage>
        <taxon>Eukaryota</taxon>
        <taxon>Metazoa</taxon>
        <taxon>Ecdysozoa</taxon>
        <taxon>Arthropoda</taxon>
        <taxon>Hexapoda</taxon>
        <taxon>Insecta</taxon>
        <taxon>Pterygota</taxon>
        <taxon>Neoptera</taxon>
        <taxon>Endopterygota</taxon>
        <taxon>Diptera</taxon>
        <taxon>Brachycera</taxon>
        <taxon>Stratiomyomorpha</taxon>
        <taxon>Stratiomyidae</taxon>
        <taxon>Hermetiinae</taxon>
        <taxon>Hermetia</taxon>
    </lineage>
</organism>
<evidence type="ECO:0000313" key="23">
    <source>
        <dbReference type="Proteomes" id="UP000594454"/>
    </source>
</evidence>
<evidence type="ECO:0000256" key="4">
    <source>
        <dbReference type="ARBA" id="ARBA00012727"/>
    </source>
</evidence>
<evidence type="ECO:0000256" key="13">
    <source>
        <dbReference type="ARBA" id="ARBA00023172"/>
    </source>
</evidence>
<keyword evidence="6" id="KW-0436">Ligase</keyword>
<reference evidence="22 23" key="1">
    <citation type="submission" date="2020-11" db="EMBL/GenBank/DDBJ databases">
        <authorList>
            <person name="Wallbank WR R."/>
            <person name="Pardo Diaz C."/>
            <person name="Kozak K."/>
            <person name="Martin S."/>
            <person name="Jiggins C."/>
            <person name="Moest M."/>
            <person name="Warren A I."/>
            <person name="Generalovic N T."/>
            <person name="Byers J.R.P. K."/>
            <person name="Montejo-Kovacevich G."/>
            <person name="Yen C E."/>
        </authorList>
    </citation>
    <scope>NUCLEOTIDE SEQUENCE [LARGE SCALE GENOMIC DNA]</scope>
</reference>
<dbReference type="FunCoup" id="A0A7R8YZ97">
    <property type="interactions" value="894"/>
</dbReference>
<evidence type="ECO:0000259" key="21">
    <source>
        <dbReference type="PROSITE" id="PS50172"/>
    </source>
</evidence>
<dbReference type="OrthoDB" id="151490at2759"/>
<keyword evidence="14" id="KW-0234">DNA repair</keyword>
<evidence type="ECO:0000256" key="7">
    <source>
        <dbReference type="ARBA" id="ARBA00022723"/>
    </source>
</evidence>
<dbReference type="InterPro" id="IPR029710">
    <property type="entry name" value="LIG4"/>
</dbReference>
<dbReference type="SUPFAM" id="SSF52113">
    <property type="entry name" value="BRCT domain"/>
    <property type="match status" value="1"/>
</dbReference>
<keyword evidence="11" id="KW-0067">ATP-binding</keyword>
<feature type="domain" description="ATP-dependent DNA ligase family profile" evidence="20">
    <location>
        <begin position="356"/>
        <end position="480"/>
    </location>
</feature>
<dbReference type="PANTHER" id="PTHR45997">
    <property type="entry name" value="DNA LIGASE 4"/>
    <property type="match status" value="1"/>
</dbReference>
<evidence type="ECO:0000256" key="19">
    <source>
        <dbReference type="RuleBase" id="RU004196"/>
    </source>
</evidence>
<dbReference type="SMART" id="SM00292">
    <property type="entry name" value="BRCT"/>
    <property type="match status" value="1"/>
</dbReference>
<dbReference type="InParanoid" id="A0A7R8YZ97"/>
<evidence type="ECO:0000313" key="22">
    <source>
        <dbReference type="EMBL" id="CAD7090246.1"/>
    </source>
</evidence>
<keyword evidence="10" id="KW-0227">DNA damage</keyword>
<dbReference type="GO" id="GO:0005524">
    <property type="term" value="F:ATP binding"/>
    <property type="evidence" value="ECO:0007669"/>
    <property type="project" value="UniProtKB-KW"/>
</dbReference>
<evidence type="ECO:0000256" key="17">
    <source>
        <dbReference type="ARBA" id="ARBA00031942"/>
    </source>
</evidence>
<gene>
    <name evidence="22" type="ORF">HERILL_LOCUS12740</name>
</gene>
<dbReference type="GO" id="GO:0003677">
    <property type="term" value="F:DNA binding"/>
    <property type="evidence" value="ECO:0007669"/>
    <property type="project" value="InterPro"/>
</dbReference>
<dbReference type="Gene3D" id="3.40.50.10190">
    <property type="entry name" value="BRCT domain"/>
    <property type="match status" value="1"/>
</dbReference>
<evidence type="ECO:0000259" key="20">
    <source>
        <dbReference type="PROSITE" id="PS50160"/>
    </source>
</evidence>
<keyword evidence="23" id="KW-1185">Reference proteome</keyword>
<dbReference type="NCBIfam" id="TIGR00574">
    <property type="entry name" value="dnl1"/>
    <property type="match status" value="1"/>
</dbReference>
<evidence type="ECO:0000256" key="2">
    <source>
        <dbReference type="ARBA" id="ARBA00004123"/>
    </source>
</evidence>